<organism evidence="3 4">
    <name type="scientific">Cyphellophora attinorum</name>
    <dbReference type="NCBI Taxonomy" id="1664694"/>
    <lineage>
        <taxon>Eukaryota</taxon>
        <taxon>Fungi</taxon>
        <taxon>Dikarya</taxon>
        <taxon>Ascomycota</taxon>
        <taxon>Pezizomycotina</taxon>
        <taxon>Eurotiomycetes</taxon>
        <taxon>Chaetothyriomycetidae</taxon>
        <taxon>Chaetothyriales</taxon>
        <taxon>Cyphellophoraceae</taxon>
        <taxon>Cyphellophora</taxon>
    </lineage>
</organism>
<dbReference type="AlphaFoldDB" id="A0A0N1NVV6"/>
<proteinExistence type="predicted"/>
<protein>
    <submittedName>
        <fullName evidence="3">Uncharacterized protein</fullName>
    </submittedName>
</protein>
<dbReference type="GeneID" id="28731713"/>
<feature type="region of interest" description="Disordered" evidence="1">
    <location>
        <begin position="140"/>
        <end position="170"/>
    </location>
</feature>
<evidence type="ECO:0000313" key="3">
    <source>
        <dbReference type="EMBL" id="KPI34496.1"/>
    </source>
</evidence>
<dbReference type="Proteomes" id="UP000038010">
    <property type="component" value="Unassembled WGS sequence"/>
</dbReference>
<feature type="signal peptide" evidence="2">
    <location>
        <begin position="1"/>
        <end position="20"/>
    </location>
</feature>
<evidence type="ECO:0000313" key="4">
    <source>
        <dbReference type="Proteomes" id="UP000038010"/>
    </source>
</evidence>
<keyword evidence="4" id="KW-1185">Reference proteome</keyword>
<gene>
    <name evidence="3" type="ORF">AB675_11020</name>
</gene>
<dbReference type="VEuPathDB" id="FungiDB:AB675_11020"/>
<comment type="caution">
    <text evidence="3">The sequence shown here is derived from an EMBL/GenBank/DDBJ whole genome shotgun (WGS) entry which is preliminary data.</text>
</comment>
<dbReference type="RefSeq" id="XP_017994459.1">
    <property type="nucleotide sequence ID" value="XM_018139833.1"/>
</dbReference>
<evidence type="ECO:0000256" key="1">
    <source>
        <dbReference type="SAM" id="MobiDB-lite"/>
    </source>
</evidence>
<reference evidence="3 4" key="1">
    <citation type="submission" date="2015-06" db="EMBL/GenBank/DDBJ databases">
        <title>Draft genome of the ant-associated black yeast Phialophora attae CBS 131958.</title>
        <authorList>
            <person name="Moreno L.F."/>
            <person name="Stielow B.J."/>
            <person name="de Hoog S."/>
            <person name="Vicente V.A."/>
            <person name="Weiss V.A."/>
            <person name="de Vries M."/>
            <person name="Cruz L.M."/>
            <person name="Souza E.M."/>
        </authorList>
    </citation>
    <scope>NUCLEOTIDE SEQUENCE [LARGE SCALE GENOMIC DNA]</scope>
    <source>
        <strain evidence="3 4">CBS 131958</strain>
    </source>
</reference>
<feature type="chain" id="PRO_5005879405" evidence="2">
    <location>
        <begin position="21"/>
        <end position="170"/>
    </location>
</feature>
<accession>A0A0N1NVV6</accession>
<dbReference type="EMBL" id="LFJN01000058">
    <property type="protein sequence ID" value="KPI34496.1"/>
    <property type="molecule type" value="Genomic_DNA"/>
</dbReference>
<keyword evidence="2" id="KW-0732">Signal</keyword>
<sequence length="170" mass="18868">MRPIKLVAFLSAAAIAQQTAQEVHLLRRQNTACQLTPQSDFISDEQYGDAGLAFDDKLLPLMKQLMCEELCPVQGDDCHLAVEPVPGVRLRFSRRHDGGLNSCEDDAWNDILDCMRGNPPLSGGRTVVDQTTYDMYFEKIEPPPSWTDEEEEGDGSNPPENAPTGTFLPM</sequence>
<evidence type="ECO:0000256" key="2">
    <source>
        <dbReference type="SAM" id="SignalP"/>
    </source>
</evidence>
<name>A0A0N1NVV6_9EURO</name>